<dbReference type="Gene3D" id="1.10.760.10">
    <property type="entry name" value="Cytochrome c-like domain"/>
    <property type="match status" value="1"/>
</dbReference>
<sequence>MHRFPKVDFHRLMVGASPPDLVIIPRILHPTPPLSFLPMRLFHLLLTFACITLAPVTNAAPVPLFDGKTLEGWEGDLKWWSVKDGAISGGSITEKIPHNFFLATNRSYHNFDLRLKIKLTGDPTTGMINSGIQIRSLRVPNNTEMSGYQVDAGDGWWGKMYDESRRNKVISESANLAAVQSSVIKNDWNDFRILTTGPRIQTWINDVPALDYTEADPKIALDGKIAIQIHSGGVAQVQVKDVTIEELPATPNAPNWDKVGHPPAKKPKASANVVPLKEGNALTVTPKTPQEQLATFKVPDGFEVELVAAEDPDAGIGKFIAVHFDDRGRLWTMTAMEYPVDGNENPAAADALYQSHAKDKILVYDAPFAPGPQKPRVFADGLAIPLGILPYKDGCYALHGPDIVYLKDTDNDGKADQRETILTGFGVQDSHLFPHQFTRAPGGYLWFAQGAFNYGKVRRPNDAPERAIKFDQTRMAKFRPDGSGFDITSNGPCNIWGLVLNGEGEAFIQEANDFGYAVMPFHEYANYPGCSNKQWKSYAPEFPSITNFRLGGTGLSGLALTDANGAYPAPWADVMLVANPITRKINAIKLHRDGPHWRTEHLPDFLESTDEMFRPVALTLGPDGCVYIVDWYNKIISHNEVPRNHPERDKIRGRIWRIKAKTKTPHQVPDFTKLSNNELLAKLGHDSLAQSHLAWQTVVDQKKTDLAEDLRALIENGKRSPAASIQALWALEGLNSPHLDHPFVKALLANPNRNLRRETIRLLGNQPKHITAAESLTLLANTAKDQDPEVRAETARVAGIFFNHPQLTPAEQTQSLQILLSLAEAPLASPTAPSSHKAQNIIKVGPAYEREFQRYLVRLALEKQPLAVETFLDSPAATDLPTEAILLATLSLEPQSSAIRVAKLLPQLQRAPEQAEILRLVEYLDQPGVIEALQLALDNPVTRIAVLDSLLQIRSRLDTTKLAPLLTETTINLFKINDTALALNLAAGFKLTAVEPQVIALIQKPEHTLAALRALAEIGTSETTLLVNLIKNSADPAIRDSALLALTSSQSAEAATLTLDLWPLLPSSQRRTALNRLATNPSTAKTIVNAAQSGTIDAIDLDASLLERLQVLLPNDPQLAALLQSSSSLFRDVLMLDGTENAWTQINLTLEGPMTVETWIRLDPDTRQPGNSDGIFGAPGQLDLNFFGGRFRVYAFPPIADAVVSSKPITPGMWTHVAATRDAAGIWKLYQDGEPTGISQKPAPRKIENPRIAWSTAPSGTRGAMSNFRVWNTERTPDQIRASFDRGLPDSTPNLLLNTSSDNVWGKLQPGAQPAKTSDIPPVLTAEEATVLDAKFAKHRALASKPGNAEAGKLTAMICMGCHLIKGQGNHIGPDLSGVGAMGTEAILRNILTPNAALESAYYIYRVELKDGTIREGFLASQDQQAVILRTVGAEDQRINKSAIREAKFLRRSLMPEGLIDALPDQQVTDLFEYLRSLR</sequence>
<evidence type="ECO:0000313" key="7">
    <source>
        <dbReference type="EMBL" id="TLD68635.1"/>
    </source>
</evidence>
<evidence type="ECO:0000259" key="6">
    <source>
        <dbReference type="PROSITE" id="PS51007"/>
    </source>
</evidence>
<dbReference type="GO" id="GO:0046872">
    <property type="term" value="F:metal ion binding"/>
    <property type="evidence" value="ECO:0007669"/>
    <property type="project" value="UniProtKB-KW"/>
</dbReference>
<name>A0A5R8K9N7_9BACT</name>
<dbReference type="GO" id="GO:0009055">
    <property type="term" value="F:electron transfer activity"/>
    <property type="evidence" value="ECO:0007669"/>
    <property type="project" value="InterPro"/>
</dbReference>
<dbReference type="RefSeq" id="WP_138088389.1">
    <property type="nucleotide sequence ID" value="NZ_VAUV01000021.1"/>
</dbReference>
<keyword evidence="1 4" id="KW-0349">Heme</keyword>
<dbReference type="PROSITE" id="PS51007">
    <property type="entry name" value="CYTC"/>
    <property type="match status" value="1"/>
</dbReference>
<dbReference type="SUPFAM" id="SSF48371">
    <property type="entry name" value="ARM repeat"/>
    <property type="match status" value="1"/>
</dbReference>
<dbReference type="InterPro" id="IPR011041">
    <property type="entry name" value="Quinoprot_gluc/sorb_DH_b-prop"/>
</dbReference>
<evidence type="ECO:0000256" key="1">
    <source>
        <dbReference type="ARBA" id="ARBA00022617"/>
    </source>
</evidence>
<feature type="region of interest" description="Disordered" evidence="5">
    <location>
        <begin position="253"/>
        <end position="272"/>
    </location>
</feature>
<dbReference type="SUPFAM" id="SSF50952">
    <property type="entry name" value="Soluble quinoprotein glucose dehydrogenase"/>
    <property type="match status" value="1"/>
</dbReference>
<dbReference type="Gene3D" id="2.60.120.200">
    <property type="match status" value="1"/>
</dbReference>
<accession>A0A5R8K9N7</accession>
<keyword evidence="8" id="KW-1185">Reference proteome</keyword>
<proteinExistence type="predicted"/>
<dbReference type="EMBL" id="VAUV01000021">
    <property type="protein sequence ID" value="TLD68635.1"/>
    <property type="molecule type" value="Genomic_DNA"/>
</dbReference>
<gene>
    <name evidence="7" type="ORF">FEM03_21580</name>
</gene>
<dbReference type="SUPFAM" id="SSF49899">
    <property type="entry name" value="Concanavalin A-like lectins/glucanases"/>
    <property type="match status" value="1"/>
</dbReference>
<feature type="domain" description="Cytochrome c" evidence="6">
    <location>
        <begin position="1347"/>
        <end position="1479"/>
    </location>
</feature>
<dbReference type="InterPro" id="IPR016024">
    <property type="entry name" value="ARM-type_fold"/>
</dbReference>
<dbReference type="InterPro" id="IPR055557">
    <property type="entry name" value="DUF7133"/>
</dbReference>
<dbReference type="Pfam" id="PF23500">
    <property type="entry name" value="DUF7133"/>
    <property type="match status" value="1"/>
</dbReference>
<dbReference type="GO" id="GO:0016787">
    <property type="term" value="F:hydrolase activity"/>
    <property type="evidence" value="ECO:0007669"/>
    <property type="project" value="InterPro"/>
</dbReference>
<dbReference type="GO" id="GO:0020037">
    <property type="term" value="F:heme binding"/>
    <property type="evidence" value="ECO:0007669"/>
    <property type="project" value="InterPro"/>
</dbReference>
<keyword evidence="2 4" id="KW-0479">Metal-binding</keyword>
<reference evidence="7 8" key="1">
    <citation type="submission" date="2019-05" db="EMBL/GenBank/DDBJ databases">
        <title>Verrucobacter flavum gen. nov., sp. nov. a new member of the family Verrucomicrobiaceae.</title>
        <authorList>
            <person name="Szuroczki S."/>
            <person name="Abbaszade G."/>
            <person name="Szabo A."/>
            <person name="Felfoldi T."/>
            <person name="Schumann P."/>
            <person name="Boka K."/>
            <person name="Keki Z."/>
            <person name="Toumi M."/>
            <person name="Toth E."/>
        </authorList>
    </citation>
    <scope>NUCLEOTIDE SEQUENCE [LARGE SCALE GENOMIC DNA]</scope>
    <source>
        <strain evidence="7 8">MG-N-17</strain>
    </source>
</reference>
<protein>
    <submittedName>
        <fullName evidence="7">DUF1080 domain-containing protein</fullName>
    </submittedName>
</protein>
<dbReference type="InterPro" id="IPR013320">
    <property type="entry name" value="ConA-like_dom_sf"/>
</dbReference>
<evidence type="ECO:0000256" key="2">
    <source>
        <dbReference type="ARBA" id="ARBA00022723"/>
    </source>
</evidence>
<keyword evidence="3 4" id="KW-0408">Iron</keyword>
<evidence type="ECO:0000313" key="8">
    <source>
        <dbReference type="Proteomes" id="UP000306196"/>
    </source>
</evidence>
<dbReference type="PANTHER" id="PTHR33546:SF1">
    <property type="entry name" value="LARGE, MULTIFUNCTIONAL SECRETED PROTEIN"/>
    <property type="match status" value="1"/>
</dbReference>
<organism evidence="7 8">
    <name type="scientific">Phragmitibacter flavus</name>
    <dbReference type="NCBI Taxonomy" id="2576071"/>
    <lineage>
        <taxon>Bacteria</taxon>
        <taxon>Pseudomonadati</taxon>
        <taxon>Verrucomicrobiota</taxon>
        <taxon>Verrucomicrobiia</taxon>
        <taxon>Verrucomicrobiales</taxon>
        <taxon>Verrucomicrobiaceae</taxon>
        <taxon>Phragmitibacter</taxon>
    </lineage>
</organism>
<comment type="caution">
    <text evidence="7">The sequence shown here is derived from an EMBL/GenBank/DDBJ whole genome shotgun (WGS) entry which is preliminary data.</text>
</comment>
<dbReference type="InterPro" id="IPR011042">
    <property type="entry name" value="6-blade_b-propeller_TolB-like"/>
</dbReference>
<dbReference type="PANTHER" id="PTHR33546">
    <property type="entry name" value="LARGE, MULTIFUNCTIONAL SECRETED PROTEIN-RELATED"/>
    <property type="match status" value="1"/>
</dbReference>
<dbReference type="Pfam" id="PF13385">
    <property type="entry name" value="Laminin_G_3"/>
    <property type="match status" value="1"/>
</dbReference>
<dbReference type="InterPro" id="IPR010496">
    <property type="entry name" value="AL/BT2_dom"/>
</dbReference>
<dbReference type="SUPFAM" id="SSF46626">
    <property type="entry name" value="Cytochrome c"/>
    <property type="match status" value="1"/>
</dbReference>
<dbReference type="Proteomes" id="UP000306196">
    <property type="component" value="Unassembled WGS sequence"/>
</dbReference>
<evidence type="ECO:0000256" key="3">
    <source>
        <dbReference type="ARBA" id="ARBA00023004"/>
    </source>
</evidence>
<evidence type="ECO:0000256" key="5">
    <source>
        <dbReference type="SAM" id="MobiDB-lite"/>
    </source>
</evidence>
<dbReference type="NCBIfam" id="TIGR02603">
    <property type="entry name" value="CxxCH_TIGR02603"/>
    <property type="match status" value="1"/>
</dbReference>
<dbReference type="InterPro" id="IPR009056">
    <property type="entry name" value="Cyt_c-like_dom"/>
</dbReference>
<evidence type="ECO:0000256" key="4">
    <source>
        <dbReference type="PROSITE-ProRule" id="PRU00433"/>
    </source>
</evidence>
<dbReference type="OrthoDB" id="174301at2"/>
<dbReference type="Gene3D" id="2.120.10.30">
    <property type="entry name" value="TolB, C-terminal domain"/>
    <property type="match status" value="1"/>
</dbReference>
<dbReference type="InterPro" id="IPR013427">
    <property type="entry name" value="Haem-bd_dom_put"/>
</dbReference>
<dbReference type="Pfam" id="PF06439">
    <property type="entry name" value="3keto-disac_hyd"/>
    <property type="match status" value="1"/>
</dbReference>
<dbReference type="InterPro" id="IPR013428">
    <property type="entry name" value="Membrane-bound_put_N"/>
</dbReference>
<dbReference type="Gene3D" id="2.60.120.560">
    <property type="entry name" value="Exo-inulinase, domain 1"/>
    <property type="match status" value="1"/>
</dbReference>
<dbReference type="InterPro" id="IPR036909">
    <property type="entry name" value="Cyt_c-like_dom_sf"/>
</dbReference>
<dbReference type="NCBIfam" id="TIGR02604">
    <property type="entry name" value="Piru_Ver_Nterm"/>
    <property type="match status" value="1"/>
</dbReference>